<protein>
    <submittedName>
        <fullName evidence="2">RepA</fullName>
    </submittedName>
</protein>
<gene>
    <name evidence="2" type="primary">repA</name>
</gene>
<dbReference type="GO" id="GO:0006276">
    <property type="term" value="P:plasmid maintenance"/>
    <property type="evidence" value="ECO:0007669"/>
    <property type="project" value="InterPro"/>
</dbReference>
<evidence type="ECO:0000259" key="1">
    <source>
        <dbReference type="Pfam" id="PF05732"/>
    </source>
</evidence>
<name>B2LXS4_9HYPH</name>
<dbReference type="GO" id="GO:0006260">
    <property type="term" value="P:DNA replication"/>
    <property type="evidence" value="ECO:0007669"/>
    <property type="project" value="InterPro"/>
</dbReference>
<dbReference type="Pfam" id="PF05732">
    <property type="entry name" value="RepL"/>
    <property type="match status" value="1"/>
</dbReference>
<dbReference type="EMBL" id="EU595645">
    <property type="protein sequence ID" value="ACC38253.1"/>
    <property type="molecule type" value="Genomic_DNA"/>
</dbReference>
<feature type="domain" description="Plasmid replication protein RepL" evidence="1">
    <location>
        <begin position="8"/>
        <end position="136"/>
    </location>
</feature>
<sequence>MDKKLYQIDSKTGEVLDGFVAYVVPKRQNGFGKEWVAMAQHPMAIIAESDLNGYDLKVFFILASRLDFENLLVVNQTELAKRIGITRHNFNRSVKRLIDMDILLEGPRIGINRSYRLNPNFGWKGSAKNHKTALREDFKDRIKAAGIRGIYENGKPLEFDVDNQVDLEDYLK</sequence>
<dbReference type="InterPro" id="IPR008813">
    <property type="entry name" value="Plasmid_replication_RepL"/>
</dbReference>
<organism evidence="2">
    <name type="scientific">Bartonella tribocorum</name>
    <dbReference type="NCBI Taxonomy" id="85701"/>
    <lineage>
        <taxon>Bacteria</taxon>
        <taxon>Pseudomonadati</taxon>
        <taxon>Pseudomonadota</taxon>
        <taxon>Alphaproteobacteria</taxon>
        <taxon>Hyphomicrobiales</taxon>
        <taxon>Bartonellaceae</taxon>
        <taxon>Bartonella</taxon>
    </lineage>
</organism>
<dbReference type="RefSeq" id="WP_012397069.1">
    <property type="nucleotide sequence ID" value="NC_010615.1"/>
</dbReference>
<proteinExistence type="predicted"/>
<reference evidence="2" key="1">
    <citation type="submission" date="2008-03" db="EMBL/GenBank/DDBJ databases">
        <title>Characterization of novel plasmids from Bartonella species in Taiwan.</title>
        <authorList>
            <person name="Lee J.-L."/>
            <person name="Ji D.-D."/>
        </authorList>
    </citation>
    <scope>NUCLEOTIDE SEQUENCE</scope>
    <source>
        <strain evidence="2">KM19-1</strain>
        <plasmid evidence="2">pKM19s</plasmid>
    </source>
</reference>
<keyword evidence="2" id="KW-0614">Plasmid</keyword>
<dbReference type="AlphaFoldDB" id="B2LXS4"/>
<accession>B2LXS4</accession>
<geneLocation type="plasmid" evidence="2">
    <name>pKM19s</name>
</geneLocation>
<evidence type="ECO:0000313" key="2">
    <source>
        <dbReference type="EMBL" id="ACC38253.1"/>
    </source>
</evidence>